<dbReference type="RefSeq" id="XP_040801151.1">
    <property type="nucleotide sequence ID" value="XM_040938961.1"/>
</dbReference>
<dbReference type="AlphaFoldDB" id="A0A8G1RTB7"/>
<dbReference type="Proteomes" id="UP000249789">
    <property type="component" value="Unassembled WGS sequence"/>
</dbReference>
<gene>
    <name evidence="2" type="ORF">BO72DRAFT_113423</name>
</gene>
<evidence type="ECO:0000256" key="1">
    <source>
        <dbReference type="SAM" id="Phobius"/>
    </source>
</evidence>
<sequence>MSIFSCATYFICERFIFPLAAFELCFYFYHILSYFILMFLLLTSPSNSPLIQSVVCVSFHSNASQPLSYIDYYVLWASTGLILMCTTAIGFVSFAHWFPYTPWAGFLRKVHLRFPFHEAIQSSVSF</sequence>
<accession>A0A8G1RTB7</accession>
<name>A0A8G1RTB7_9EURO</name>
<feature type="transmembrane region" description="Helical" evidence="1">
    <location>
        <begin position="73"/>
        <end position="98"/>
    </location>
</feature>
<evidence type="ECO:0000313" key="2">
    <source>
        <dbReference type="EMBL" id="RAK77141.1"/>
    </source>
</evidence>
<reference evidence="2 3" key="1">
    <citation type="submission" date="2018-02" db="EMBL/GenBank/DDBJ databases">
        <title>The genomes of Aspergillus section Nigri reveals drivers in fungal speciation.</title>
        <authorList>
            <consortium name="DOE Joint Genome Institute"/>
            <person name="Vesth T.C."/>
            <person name="Nybo J."/>
            <person name="Theobald S."/>
            <person name="Brandl J."/>
            <person name="Frisvad J.C."/>
            <person name="Nielsen K.F."/>
            <person name="Lyhne E.K."/>
            <person name="Kogle M.E."/>
            <person name="Kuo A."/>
            <person name="Riley R."/>
            <person name="Clum A."/>
            <person name="Nolan M."/>
            <person name="Lipzen A."/>
            <person name="Salamov A."/>
            <person name="Henrissat B."/>
            <person name="Wiebenga A."/>
            <person name="De vries R.P."/>
            <person name="Grigoriev I.V."/>
            <person name="Mortensen U.H."/>
            <person name="Andersen M.R."/>
            <person name="Baker S.E."/>
        </authorList>
    </citation>
    <scope>NUCLEOTIDE SEQUENCE [LARGE SCALE GENOMIC DNA]</scope>
    <source>
        <strain evidence="2 3">CBS 313.89</strain>
    </source>
</reference>
<keyword evidence="1" id="KW-0812">Transmembrane</keyword>
<feature type="transmembrane region" description="Helical" evidence="1">
    <location>
        <begin position="24"/>
        <end position="42"/>
    </location>
</feature>
<keyword evidence="3" id="KW-1185">Reference proteome</keyword>
<dbReference type="VEuPathDB" id="FungiDB:BO72DRAFT_113423"/>
<dbReference type="EMBL" id="KZ824644">
    <property type="protein sequence ID" value="RAK77141.1"/>
    <property type="molecule type" value="Genomic_DNA"/>
</dbReference>
<dbReference type="OrthoDB" id="10374171at2759"/>
<evidence type="ECO:0000313" key="3">
    <source>
        <dbReference type="Proteomes" id="UP000249789"/>
    </source>
</evidence>
<keyword evidence="1" id="KW-1133">Transmembrane helix</keyword>
<dbReference type="GeneID" id="63856294"/>
<organism evidence="2 3">
    <name type="scientific">Aspergillus fijiensis CBS 313.89</name>
    <dbReference type="NCBI Taxonomy" id="1448319"/>
    <lineage>
        <taxon>Eukaryota</taxon>
        <taxon>Fungi</taxon>
        <taxon>Dikarya</taxon>
        <taxon>Ascomycota</taxon>
        <taxon>Pezizomycotina</taxon>
        <taxon>Eurotiomycetes</taxon>
        <taxon>Eurotiomycetidae</taxon>
        <taxon>Eurotiales</taxon>
        <taxon>Aspergillaceae</taxon>
        <taxon>Aspergillus</taxon>
    </lineage>
</organism>
<keyword evidence="1" id="KW-0472">Membrane</keyword>
<proteinExistence type="predicted"/>
<protein>
    <submittedName>
        <fullName evidence="2">Uncharacterized protein</fullName>
    </submittedName>
</protein>